<evidence type="ECO:0000313" key="2">
    <source>
        <dbReference type="WBParaSite" id="maker-uti_cns_0003076-snap-gene-0.26-mRNA-1"/>
    </source>
</evidence>
<reference evidence="2" key="1">
    <citation type="submission" date="2016-11" db="UniProtKB">
        <authorList>
            <consortium name="WormBaseParasite"/>
        </authorList>
    </citation>
    <scope>IDENTIFICATION</scope>
</reference>
<protein>
    <submittedName>
        <fullName evidence="2">Uncharacterized protein</fullName>
    </submittedName>
</protein>
<accession>A0A1I8GTL1</accession>
<organism evidence="1 2">
    <name type="scientific">Macrostomum lignano</name>
    <dbReference type="NCBI Taxonomy" id="282301"/>
    <lineage>
        <taxon>Eukaryota</taxon>
        <taxon>Metazoa</taxon>
        <taxon>Spiralia</taxon>
        <taxon>Lophotrochozoa</taxon>
        <taxon>Platyhelminthes</taxon>
        <taxon>Rhabditophora</taxon>
        <taxon>Macrostomorpha</taxon>
        <taxon>Macrostomida</taxon>
        <taxon>Macrostomidae</taxon>
        <taxon>Macrostomum</taxon>
    </lineage>
</organism>
<dbReference type="AlphaFoldDB" id="A0A1I8GTL1"/>
<name>A0A1I8GTL1_9PLAT</name>
<keyword evidence="1" id="KW-1185">Reference proteome</keyword>
<dbReference type="Proteomes" id="UP000095280">
    <property type="component" value="Unplaced"/>
</dbReference>
<dbReference type="WBParaSite" id="maker-uti_cns_0003076-snap-gene-0.26-mRNA-1">
    <property type="protein sequence ID" value="maker-uti_cns_0003076-snap-gene-0.26-mRNA-1"/>
    <property type="gene ID" value="maker-uti_cns_0003076-snap-gene-0.26"/>
</dbReference>
<proteinExistence type="predicted"/>
<evidence type="ECO:0000313" key="1">
    <source>
        <dbReference type="Proteomes" id="UP000095280"/>
    </source>
</evidence>
<sequence length="75" mass="8281">MLVPRSQTTSQIGACSRLRLKLMRLSTSCELTLKKCWIGTPRSQIWMIVLTLYKPAPRSSRPALASSKTSTGGKT</sequence>